<dbReference type="EMBL" id="JACHVY010000001">
    <property type="protein sequence ID" value="MBB2899222.1"/>
    <property type="molecule type" value="Genomic_DNA"/>
</dbReference>
<comment type="caution">
    <text evidence="2">The sequence shown here is derived from an EMBL/GenBank/DDBJ whole genome shotgun (WGS) entry which is preliminary data.</text>
</comment>
<evidence type="ECO:0000313" key="2">
    <source>
        <dbReference type="EMBL" id="MBB2899222.1"/>
    </source>
</evidence>
<gene>
    <name evidence="2" type="ORF">FHR75_000010</name>
</gene>
<reference evidence="2 3" key="2">
    <citation type="submission" date="2020-08" db="EMBL/GenBank/DDBJ databases">
        <authorList>
            <person name="Partida-Martinez L."/>
            <person name="Huntemann M."/>
            <person name="Clum A."/>
            <person name="Wang J."/>
            <person name="Palaniappan K."/>
            <person name="Ritter S."/>
            <person name="Chen I.-M."/>
            <person name="Stamatis D."/>
            <person name="Reddy T."/>
            <person name="O'Malley R."/>
            <person name="Daum C."/>
            <person name="Shapiro N."/>
            <person name="Ivanova N."/>
            <person name="Kyrpides N."/>
            <person name="Woyke T."/>
        </authorList>
    </citation>
    <scope>NUCLEOTIDE SEQUENCE [LARGE SCALE GENOMIC DNA]</scope>
    <source>
        <strain evidence="2 3">AS2.23</strain>
    </source>
</reference>
<evidence type="ECO:0000256" key="1">
    <source>
        <dbReference type="SAM" id="MobiDB-lite"/>
    </source>
</evidence>
<protein>
    <submittedName>
        <fullName evidence="2">Uncharacterized protein</fullName>
    </submittedName>
</protein>
<feature type="compositionally biased region" description="Polar residues" evidence="1">
    <location>
        <begin position="92"/>
        <end position="101"/>
    </location>
</feature>
<evidence type="ECO:0000313" key="3">
    <source>
        <dbReference type="Proteomes" id="UP000533269"/>
    </source>
</evidence>
<name>A0A7W4XVE1_KINRA</name>
<feature type="region of interest" description="Disordered" evidence="1">
    <location>
        <begin position="86"/>
        <end position="151"/>
    </location>
</feature>
<dbReference type="AlphaFoldDB" id="A0A7W4XVE1"/>
<feature type="compositionally biased region" description="Basic and acidic residues" evidence="1">
    <location>
        <begin position="103"/>
        <end position="118"/>
    </location>
</feature>
<organism evidence="2 3">
    <name type="scientific">Kineococcus radiotolerans</name>
    <dbReference type="NCBI Taxonomy" id="131568"/>
    <lineage>
        <taxon>Bacteria</taxon>
        <taxon>Bacillati</taxon>
        <taxon>Actinomycetota</taxon>
        <taxon>Actinomycetes</taxon>
        <taxon>Kineosporiales</taxon>
        <taxon>Kineosporiaceae</taxon>
        <taxon>Kineococcus</taxon>
    </lineage>
</organism>
<sequence>MVQRPDDVLPGVVPLELVLGGSQNAVVLLTGIRAFPTGLAMSLGVRVRGRVRRPDLNAEVFGSPCAHAMAPNRQMGRLKWGFELSDGRRTTNVDPSQWEEQPNQDHHRSHAADDHLWQPDRPVLNGGGGGGGGRARSTGTTGCGRCRRRGR</sequence>
<accession>A0A7W4XVE1</accession>
<proteinExistence type="predicted"/>
<feature type="compositionally biased region" description="Low complexity" evidence="1">
    <location>
        <begin position="135"/>
        <end position="144"/>
    </location>
</feature>
<dbReference type="Proteomes" id="UP000533269">
    <property type="component" value="Unassembled WGS sequence"/>
</dbReference>
<feature type="compositionally biased region" description="Gly residues" evidence="1">
    <location>
        <begin position="125"/>
        <end position="134"/>
    </location>
</feature>
<reference evidence="2 3" key="1">
    <citation type="submission" date="2020-08" db="EMBL/GenBank/DDBJ databases">
        <title>The Agave Microbiome: Exploring the role of microbial communities in plant adaptations to desert environments.</title>
        <authorList>
            <person name="Partida-Martinez L.P."/>
        </authorList>
    </citation>
    <scope>NUCLEOTIDE SEQUENCE [LARGE SCALE GENOMIC DNA]</scope>
    <source>
        <strain evidence="2 3">AS2.23</strain>
    </source>
</reference>